<dbReference type="AlphaFoldDB" id="A0A0E9MJZ5"/>
<evidence type="ECO:0000259" key="8">
    <source>
        <dbReference type="PROSITE" id="PS50850"/>
    </source>
</evidence>
<dbReference type="InterPro" id="IPR020846">
    <property type="entry name" value="MFS_dom"/>
</dbReference>
<feature type="transmembrane region" description="Helical" evidence="7">
    <location>
        <begin position="17"/>
        <end position="39"/>
    </location>
</feature>
<keyword evidence="10" id="KW-1185">Reference proteome</keyword>
<feature type="transmembrane region" description="Helical" evidence="7">
    <location>
        <begin position="317"/>
        <end position="338"/>
    </location>
</feature>
<dbReference type="InterPro" id="IPR011701">
    <property type="entry name" value="MFS"/>
</dbReference>
<evidence type="ECO:0000256" key="7">
    <source>
        <dbReference type="SAM" id="Phobius"/>
    </source>
</evidence>
<dbReference type="Pfam" id="PF07690">
    <property type="entry name" value="MFS_1"/>
    <property type="match status" value="1"/>
</dbReference>
<dbReference type="Proteomes" id="UP000033202">
    <property type="component" value="Unassembled WGS sequence"/>
</dbReference>
<feature type="transmembrane region" description="Helical" evidence="7">
    <location>
        <begin position="192"/>
        <end position="213"/>
    </location>
</feature>
<feature type="transmembrane region" description="Helical" evidence="7">
    <location>
        <begin position="284"/>
        <end position="305"/>
    </location>
</feature>
<comment type="caution">
    <text evidence="9">The sequence shown here is derived from an EMBL/GenBank/DDBJ whole genome shotgun (WGS) entry which is preliminary data.</text>
</comment>
<name>A0A0E9MJZ5_9SPHN</name>
<sequence>MATVAAERIGRLRASEIRLVIAASSLGTIFEWYDFFIYGTLASIIGRTFFPATSPTVELLYSLAGFAVGFGFRPLGAVLFGYFGDKLGRKYTFLITITVMGLATAAVGFVPSAAQIGHAAPVILILLRILQGLALGGEYGGAAIYVAEHARADKRGYYTSFIQGSVAGGFILSLGVVLLTQAVLGKEAWDAWGWRVPFVFSLLLLAVSLWMRLKLNESPVFRAIKEAGTTSRNPLKETFTHPGNKRRLLVALFGIAAGLTVIWYTAMFQVLYFLQNAMKLDPTVAQVLVGIGAGAGLIFFVLFGWLSDRVGRKTPIVIGYALTLILLFPIFGIMGRAANPDLAAAATRAPVVVGGQSCAYSPFAKVQATECGQALDMLTKRGVPYTVNRELTGVIIGDVRTSAGRYPTETELDASLKAAGYRLEKTHPQGSGVAIILLGILALSALSGATYGPVAALLSELFPARIRYSSMSIPYHIGTGYFGGFLPFVSQYIVAKTGNPYAGLWYTWAVVAMALVVTLVWLRKDDLRALDEA</sequence>
<organism evidence="9 10">
    <name type="scientific">Sphingomonas changbaiensis NBRC 104936</name>
    <dbReference type="NCBI Taxonomy" id="1219043"/>
    <lineage>
        <taxon>Bacteria</taxon>
        <taxon>Pseudomonadati</taxon>
        <taxon>Pseudomonadota</taxon>
        <taxon>Alphaproteobacteria</taxon>
        <taxon>Sphingomonadales</taxon>
        <taxon>Sphingomonadaceae</taxon>
        <taxon>Sphingomonas</taxon>
    </lineage>
</organism>
<feature type="transmembrane region" description="Helical" evidence="7">
    <location>
        <begin position="59"/>
        <end position="84"/>
    </location>
</feature>
<accession>A0A0E9MJZ5</accession>
<dbReference type="Gene3D" id="1.20.1250.20">
    <property type="entry name" value="MFS general substrate transporter like domains"/>
    <property type="match status" value="3"/>
</dbReference>
<dbReference type="InterPro" id="IPR005829">
    <property type="entry name" value="Sugar_transporter_CS"/>
</dbReference>
<feature type="transmembrane region" description="Helical" evidence="7">
    <location>
        <begin position="91"/>
        <end position="110"/>
    </location>
</feature>
<reference evidence="9 10" key="1">
    <citation type="submission" date="2015-04" db="EMBL/GenBank/DDBJ databases">
        <title>Whole genome shotgun sequence of Sphingomonas changbaiensis NBRC 104936.</title>
        <authorList>
            <person name="Katano-Makiyama Y."/>
            <person name="Hosoyama A."/>
            <person name="Hashimoto M."/>
            <person name="Noguchi M."/>
            <person name="Tsuchikane K."/>
            <person name="Ohji S."/>
            <person name="Yamazoe A."/>
            <person name="Ichikawa N."/>
            <person name="Kimura A."/>
            <person name="Fujita N."/>
        </authorList>
    </citation>
    <scope>NUCLEOTIDE SEQUENCE [LARGE SCALE GENOMIC DNA]</scope>
    <source>
        <strain evidence="9 10">NBRC 104936</strain>
    </source>
</reference>
<dbReference type="PROSITE" id="PS50850">
    <property type="entry name" value="MFS"/>
    <property type="match status" value="1"/>
</dbReference>
<keyword evidence="4 7" id="KW-0812">Transmembrane</keyword>
<proteinExistence type="predicted"/>
<feature type="transmembrane region" description="Helical" evidence="7">
    <location>
        <begin position="158"/>
        <end position="180"/>
    </location>
</feature>
<evidence type="ECO:0000256" key="1">
    <source>
        <dbReference type="ARBA" id="ARBA00004651"/>
    </source>
</evidence>
<evidence type="ECO:0000256" key="2">
    <source>
        <dbReference type="ARBA" id="ARBA00022448"/>
    </source>
</evidence>
<dbReference type="RefSeq" id="WP_046346989.1">
    <property type="nucleotide sequence ID" value="NZ_BBWU01000004.1"/>
</dbReference>
<evidence type="ECO:0000313" key="10">
    <source>
        <dbReference type="Proteomes" id="UP000033202"/>
    </source>
</evidence>
<dbReference type="FunFam" id="1.20.1250.20:FF:000001">
    <property type="entry name" value="Dicarboxylate MFS transporter"/>
    <property type="match status" value="1"/>
</dbReference>
<keyword evidence="6 7" id="KW-0472">Membrane</keyword>
<dbReference type="PANTHER" id="PTHR43045">
    <property type="entry name" value="SHIKIMATE TRANSPORTER"/>
    <property type="match status" value="1"/>
</dbReference>
<feature type="domain" description="Major facilitator superfamily (MFS) profile" evidence="8">
    <location>
        <begin position="20"/>
        <end position="526"/>
    </location>
</feature>
<feature type="transmembrane region" description="Helical" evidence="7">
    <location>
        <begin position="248"/>
        <end position="272"/>
    </location>
</feature>
<dbReference type="PANTHER" id="PTHR43045:SF7">
    <property type="entry name" value="MAJOR FACILITATOR SUPERFAMILY TRANSPORTER"/>
    <property type="match status" value="1"/>
</dbReference>
<dbReference type="InterPro" id="IPR036259">
    <property type="entry name" value="MFS_trans_sf"/>
</dbReference>
<evidence type="ECO:0000256" key="3">
    <source>
        <dbReference type="ARBA" id="ARBA00022475"/>
    </source>
</evidence>
<dbReference type="STRING" id="1219043.SCH01S_04_00060"/>
<evidence type="ECO:0000313" key="9">
    <source>
        <dbReference type="EMBL" id="GAO38122.1"/>
    </source>
</evidence>
<feature type="transmembrane region" description="Helical" evidence="7">
    <location>
        <begin position="505"/>
        <end position="522"/>
    </location>
</feature>
<keyword evidence="2" id="KW-0813">Transport</keyword>
<dbReference type="EMBL" id="BBWU01000004">
    <property type="protein sequence ID" value="GAO38122.1"/>
    <property type="molecule type" value="Genomic_DNA"/>
</dbReference>
<feature type="transmembrane region" description="Helical" evidence="7">
    <location>
        <begin position="122"/>
        <end position="146"/>
    </location>
</feature>
<keyword evidence="3" id="KW-1003">Cell membrane</keyword>
<protein>
    <submittedName>
        <fullName evidence="9">Putative major facilitator superfamily transporter</fullName>
    </submittedName>
</protein>
<evidence type="ECO:0000256" key="5">
    <source>
        <dbReference type="ARBA" id="ARBA00022989"/>
    </source>
</evidence>
<dbReference type="SUPFAM" id="SSF103473">
    <property type="entry name" value="MFS general substrate transporter"/>
    <property type="match status" value="1"/>
</dbReference>
<feature type="transmembrane region" description="Helical" evidence="7">
    <location>
        <begin position="433"/>
        <end position="461"/>
    </location>
</feature>
<dbReference type="PROSITE" id="PS00217">
    <property type="entry name" value="SUGAR_TRANSPORT_2"/>
    <property type="match status" value="1"/>
</dbReference>
<evidence type="ECO:0000256" key="4">
    <source>
        <dbReference type="ARBA" id="ARBA00022692"/>
    </source>
</evidence>
<comment type="subcellular location">
    <subcellularLocation>
        <location evidence="1">Cell membrane</location>
        <topology evidence="1">Multi-pass membrane protein</topology>
    </subcellularLocation>
</comment>
<dbReference type="GO" id="GO:0005886">
    <property type="term" value="C:plasma membrane"/>
    <property type="evidence" value="ECO:0007669"/>
    <property type="project" value="UniProtKB-SubCell"/>
</dbReference>
<feature type="transmembrane region" description="Helical" evidence="7">
    <location>
        <begin position="473"/>
        <end position="493"/>
    </location>
</feature>
<gene>
    <name evidence="9" type="ORF">SCH01S_04_00060</name>
</gene>
<evidence type="ECO:0000256" key="6">
    <source>
        <dbReference type="ARBA" id="ARBA00023136"/>
    </source>
</evidence>
<keyword evidence="5 7" id="KW-1133">Transmembrane helix</keyword>
<dbReference type="GO" id="GO:0022857">
    <property type="term" value="F:transmembrane transporter activity"/>
    <property type="evidence" value="ECO:0007669"/>
    <property type="project" value="InterPro"/>
</dbReference>